<name>A0ABU1M0G9_9BURK</name>
<evidence type="ECO:0000313" key="1">
    <source>
        <dbReference type="EMBL" id="MDR6412516.1"/>
    </source>
</evidence>
<gene>
    <name evidence="1" type="ORF">J2804_005952</name>
</gene>
<reference evidence="1 2" key="1">
    <citation type="submission" date="2023-07" db="EMBL/GenBank/DDBJ databases">
        <title>Sorghum-associated microbial communities from plants grown in Nebraska, USA.</title>
        <authorList>
            <person name="Schachtman D."/>
        </authorList>
    </citation>
    <scope>NUCLEOTIDE SEQUENCE [LARGE SCALE GENOMIC DNA]</scope>
    <source>
        <strain evidence="1 2">DS1316</strain>
    </source>
</reference>
<accession>A0ABU1M0G9</accession>
<proteinExistence type="predicted"/>
<keyword evidence="2" id="KW-1185">Reference proteome</keyword>
<comment type="caution">
    <text evidence="1">The sequence shown here is derived from an EMBL/GenBank/DDBJ whole genome shotgun (WGS) entry which is preliminary data.</text>
</comment>
<dbReference type="EMBL" id="JAVDRP010000020">
    <property type="protein sequence ID" value="MDR6412516.1"/>
    <property type="molecule type" value="Genomic_DNA"/>
</dbReference>
<protein>
    <submittedName>
        <fullName evidence="1">Uncharacterized protein</fullName>
    </submittedName>
</protein>
<dbReference type="Proteomes" id="UP001264340">
    <property type="component" value="Unassembled WGS sequence"/>
</dbReference>
<organism evidence="1 2">
    <name type="scientific">Paraburkholderia terricola</name>
    <dbReference type="NCBI Taxonomy" id="169427"/>
    <lineage>
        <taxon>Bacteria</taxon>
        <taxon>Pseudomonadati</taxon>
        <taxon>Pseudomonadota</taxon>
        <taxon>Betaproteobacteria</taxon>
        <taxon>Burkholderiales</taxon>
        <taxon>Burkholderiaceae</taxon>
        <taxon>Paraburkholderia</taxon>
    </lineage>
</organism>
<evidence type="ECO:0000313" key="2">
    <source>
        <dbReference type="Proteomes" id="UP001264340"/>
    </source>
</evidence>
<sequence length="83" mass="9262">MNVGMALETNMEVPEVMQPGMRSLNNTSIFAKAAAMFGTVLGDRRLDPAIAQCSPMPLRAQQFERIFYKPRSAVRNAKLNVDF</sequence>